<name>F4NZ50_BATDJ</name>
<organism evidence="2 3">
    <name type="scientific">Batrachochytrium dendrobatidis (strain JAM81 / FGSC 10211)</name>
    <name type="common">Frog chytrid fungus</name>
    <dbReference type="NCBI Taxonomy" id="684364"/>
    <lineage>
        <taxon>Eukaryota</taxon>
        <taxon>Fungi</taxon>
        <taxon>Fungi incertae sedis</taxon>
        <taxon>Chytridiomycota</taxon>
        <taxon>Chytridiomycota incertae sedis</taxon>
        <taxon>Chytridiomycetes</taxon>
        <taxon>Rhizophydiales</taxon>
        <taxon>Rhizophydiales incertae sedis</taxon>
        <taxon>Batrachochytrium</taxon>
    </lineage>
</organism>
<dbReference type="OrthoDB" id="191037at2759"/>
<dbReference type="InterPro" id="IPR041726">
    <property type="entry name" value="ACAD10_11_N"/>
</dbReference>
<dbReference type="PANTHER" id="PTHR47829">
    <property type="entry name" value="HYDROLASE, PUTATIVE (AFU_ORTHOLOGUE AFUA_1G12880)-RELATED"/>
    <property type="match status" value="1"/>
</dbReference>
<dbReference type="Gene3D" id="3.90.1200.10">
    <property type="match status" value="1"/>
</dbReference>
<dbReference type="Proteomes" id="UP000007241">
    <property type="component" value="Unassembled WGS sequence"/>
</dbReference>
<dbReference type="RefSeq" id="XP_006677649.1">
    <property type="nucleotide sequence ID" value="XM_006677586.1"/>
</dbReference>
<dbReference type="HOGENOM" id="CLU_007526_0_2_1"/>
<dbReference type="Gene3D" id="3.30.200.20">
    <property type="entry name" value="Phosphorylase Kinase, domain 1"/>
    <property type="match status" value="1"/>
</dbReference>
<gene>
    <name evidence="2" type="ORF">BATDEDRAFT_87119</name>
</gene>
<dbReference type="PANTHER" id="PTHR47829:SF1">
    <property type="entry name" value="HAD FAMILY PHOSPHATASE"/>
    <property type="match status" value="1"/>
</dbReference>
<accession>F4NZ50</accession>
<dbReference type="InterPro" id="IPR011009">
    <property type="entry name" value="Kinase-like_dom_sf"/>
</dbReference>
<dbReference type="InterPro" id="IPR002575">
    <property type="entry name" value="Aminoglycoside_PTrfase"/>
</dbReference>
<dbReference type="EMBL" id="GL882881">
    <property type="protein sequence ID" value="EGF82140.1"/>
    <property type="molecule type" value="Genomic_DNA"/>
</dbReference>
<reference evidence="2 3" key="1">
    <citation type="submission" date="2009-12" db="EMBL/GenBank/DDBJ databases">
        <title>The draft genome of Batrachochytrium dendrobatidis.</title>
        <authorList>
            <consortium name="US DOE Joint Genome Institute (JGI-PGF)"/>
            <person name="Kuo A."/>
            <person name="Salamov A."/>
            <person name="Schmutz J."/>
            <person name="Lucas S."/>
            <person name="Pitluck S."/>
            <person name="Rosenblum E."/>
            <person name="Stajich J."/>
            <person name="Eisen M."/>
            <person name="Grigoriev I.V."/>
        </authorList>
    </citation>
    <scope>NUCLEOTIDE SEQUENCE [LARGE SCALE GENOMIC DNA]</scope>
    <source>
        <strain evidence="3">JAM81 / FGSC 10211</strain>
    </source>
</reference>
<dbReference type="OMA" id="LAYWIEA"/>
<evidence type="ECO:0000259" key="1">
    <source>
        <dbReference type="Pfam" id="PF01636"/>
    </source>
</evidence>
<dbReference type="Pfam" id="PF01636">
    <property type="entry name" value="APH"/>
    <property type="match status" value="1"/>
</dbReference>
<dbReference type="CDD" id="cd05154">
    <property type="entry name" value="ACAD10_11_N-like"/>
    <property type="match status" value="1"/>
</dbReference>
<dbReference type="AlphaFoldDB" id="F4NZ50"/>
<keyword evidence="3" id="KW-1185">Reference proteome</keyword>
<proteinExistence type="predicted"/>
<dbReference type="GeneID" id="18242673"/>
<dbReference type="InterPro" id="IPR052898">
    <property type="entry name" value="ACAD10-like"/>
</dbReference>
<dbReference type="InParanoid" id="F4NZ50"/>
<sequence length="342" mass="38375">MRLASVFGTPFDLAKLGLYLAKHLPPSFGLVFPLTARQFKFGQSNPTFLVADAHGHLLVIRKKPPGTLMSQTAHAVEREYWVLDSLYKHRSSDQTTWVPVPQVYLLCQDHSVLGTPFYAMEYLNGRIFENILIPSVISVENKKKYFYSAIDTLVRLHCIDYRKAGLEEYGKSGGYYQRQLKRLHQVSQIQANIQDKNGSNVGKLVHLDDSLAWLHKNIVADQITIVHGDYKLDNLVFHLEKPQIIGILDWELSTIGHPLSDLANFLMPWYFSKRQSGMASGLYDALAVIAQGIAARVKRGQASSHIANSVAAIFQDMADRLHGITTNSVSLDESHFPCAAKL</sequence>
<evidence type="ECO:0000313" key="2">
    <source>
        <dbReference type="EMBL" id="EGF82140.1"/>
    </source>
</evidence>
<feature type="domain" description="Aminoglycoside phosphotransferase" evidence="1">
    <location>
        <begin position="36"/>
        <end position="271"/>
    </location>
</feature>
<dbReference type="SUPFAM" id="SSF56112">
    <property type="entry name" value="Protein kinase-like (PK-like)"/>
    <property type="match status" value="1"/>
</dbReference>
<dbReference type="STRING" id="684364.F4NZ50"/>
<evidence type="ECO:0000313" key="3">
    <source>
        <dbReference type="Proteomes" id="UP000007241"/>
    </source>
</evidence>
<protein>
    <recommendedName>
        <fullName evidence="1">Aminoglycoside phosphotransferase domain-containing protein</fullName>
    </recommendedName>
</protein>